<protein>
    <submittedName>
        <fullName evidence="2">2-amino-3-carboxymuconate-6-semialdehyde decarboxylase protein</fullName>
    </submittedName>
</protein>
<evidence type="ECO:0000313" key="2">
    <source>
        <dbReference type="EMBL" id="KAK8868467.1"/>
    </source>
</evidence>
<reference evidence="2 3" key="1">
    <citation type="journal article" date="2024" name="IMA Fungus">
        <title>Apiospora arundinis, a panoply of carbohydrate-active enzymes and secondary metabolites.</title>
        <authorList>
            <person name="Sorensen T."/>
            <person name="Petersen C."/>
            <person name="Muurmann A.T."/>
            <person name="Christiansen J.V."/>
            <person name="Brundto M.L."/>
            <person name="Overgaard C.K."/>
            <person name="Boysen A.T."/>
            <person name="Wollenberg R.D."/>
            <person name="Larsen T.O."/>
            <person name="Sorensen J.L."/>
            <person name="Nielsen K.L."/>
            <person name="Sondergaard T.E."/>
        </authorList>
    </citation>
    <scope>NUCLEOTIDE SEQUENCE [LARGE SCALE GENOMIC DNA]</scope>
    <source>
        <strain evidence="2 3">AAU 773</strain>
    </source>
</reference>
<proteinExistence type="predicted"/>
<keyword evidence="3" id="KW-1185">Reference proteome</keyword>
<dbReference type="Proteomes" id="UP001390339">
    <property type="component" value="Unassembled WGS sequence"/>
</dbReference>
<evidence type="ECO:0000256" key="1">
    <source>
        <dbReference type="SAM" id="MobiDB-lite"/>
    </source>
</evidence>
<gene>
    <name evidence="2" type="ORF">PGQ11_007045</name>
</gene>
<accession>A0ABR2IV08</accession>
<sequence length="494" mass="54664">MAMSGTRAHPVYSGTALSSFERLKLGRKHGRYDFGRFDKLTGSSYYLGKGSIGDMEVACNFLFTKSRWGVLSEERNPGGIVYLDLVFTEPPDCRLKGAEVKLTLDEDDEDLRRHFASGKPPPKPLVPVHITEHGPQKLHGDDRAAFRTVDNSFMPEISASGFGNVGGVGRKSQHQQVVRSNWRFSSSAMPDKRNRATTLKWQLSENELDRQPRHSNRFHTGFAFEHDGQPFFMQVEVSGELESTTSDLKHKVKRRFRRLKFPAEPQTATTLVNFGGRNNAYKDPLDQERNTLQRRMVEANMSTVPLVSENPRGVGVNGPFYHVGAETEEAAIEEEAEDLSDDQPYITNRLTDAGMAQLRDEAMAVLSLGQTSTRDILRQTEPARQPAETEGNGPSDDARADSCIPTQTQANEPDTPSAAASVSDTSSATLQDGPATTLASSEQIVRLLGEANLPPLLQLIILWLMSIGTRRKQMEEMRLRSDAAATPTNATTTT</sequence>
<comment type="caution">
    <text evidence="2">The sequence shown here is derived from an EMBL/GenBank/DDBJ whole genome shotgun (WGS) entry which is preliminary data.</text>
</comment>
<feature type="compositionally biased region" description="Low complexity" evidence="1">
    <location>
        <begin position="413"/>
        <end position="429"/>
    </location>
</feature>
<organism evidence="2 3">
    <name type="scientific">Apiospora arundinis</name>
    <dbReference type="NCBI Taxonomy" id="335852"/>
    <lineage>
        <taxon>Eukaryota</taxon>
        <taxon>Fungi</taxon>
        <taxon>Dikarya</taxon>
        <taxon>Ascomycota</taxon>
        <taxon>Pezizomycotina</taxon>
        <taxon>Sordariomycetes</taxon>
        <taxon>Xylariomycetidae</taxon>
        <taxon>Amphisphaeriales</taxon>
        <taxon>Apiosporaceae</taxon>
        <taxon>Apiospora</taxon>
    </lineage>
</organism>
<feature type="region of interest" description="Disordered" evidence="1">
    <location>
        <begin position="373"/>
        <end position="435"/>
    </location>
</feature>
<dbReference type="EMBL" id="JAPCWZ010000004">
    <property type="protein sequence ID" value="KAK8868467.1"/>
    <property type="molecule type" value="Genomic_DNA"/>
</dbReference>
<evidence type="ECO:0000313" key="3">
    <source>
        <dbReference type="Proteomes" id="UP001390339"/>
    </source>
</evidence>
<name>A0ABR2IV08_9PEZI</name>